<comment type="caution">
    <text evidence="1">The sequence shown here is derived from an EMBL/GenBank/DDBJ whole genome shotgun (WGS) entry which is preliminary data.</text>
</comment>
<keyword evidence="2" id="KW-1185">Reference proteome</keyword>
<dbReference type="EMBL" id="CAJDYZ010009389">
    <property type="protein sequence ID" value="CAD1476454.1"/>
    <property type="molecule type" value="Genomic_DNA"/>
</dbReference>
<dbReference type="AlphaFoldDB" id="A0A6V7HBV4"/>
<evidence type="ECO:0000313" key="2">
    <source>
        <dbReference type="Proteomes" id="UP000752696"/>
    </source>
</evidence>
<dbReference type="Proteomes" id="UP000752696">
    <property type="component" value="Unassembled WGS sequence"/>
</dbReference>
<gene>
    <name evidence="1" type="ORF">MHI_LOCUS646060</name>
</gene>
<protein>
    <submittedName>
        <fullName evidence="1">Uncharacterized protein</fullName>
    </submittedName>
</protein>
<sequence>MGNDDVWVRNSGRTPLCCAIRCVHRWSRGTGSTRYGSVPTAFFAPLVLAAPPFVPALPSPTGRRSMRVAIVWSVDGLSLRWIVAKCVSLIGALVYPCASIRRGASVHIICYMRAQAARRVAGRTSGETRPRRKIRTLCAVVRARSVQYFGYIRDKNATRANTRGIVKLTGNVARDMDWALKARRTLLCPELSLGGLRPPSRRTRVPESWSLGQTLGLIPRPEVLV</sequence>
<reference evidence="1" key="1">
    <citation type="submission" date="2020-07" db="EMBL/GenBank/DDBJ databases">
        <authorList>
            <person name="Nazaruddin N."/>
        </authorList>
    </citation>
    <scope>NUCLEOTIDE SEQUENCE</scope>
</reference>
<evidence type="ECO:0000313" key="1">
    <source>
        <dbReference type="EMBL" id="CAD1476454.1"/>
    </source>
</evidence>
<name>A0A6V7HBV4_9HYME</name>
<proteinExistence type="predicted"/>
<organism evidence="1 2">
    <name type="scientific">Heterotrigona itama</name>
    <dbReference type="NCBI Taxonomy" id="395501"/>
    <lineage>
        <taxon>Eukaryota</taxon>
        <taxon>Metazoa</taxon>
        <taxon>Ecdysozoa</taxon>
        <taxon>Arthropoda</taxon>
        <taxon>Hexapoda</taxon>
        <taxon>Insecta</taxon>
        <taxon>Pterygota</taxon>
        <taxon>Neoptera</taxon>
        <taxon>Endopterygota</taxon>
        <taxon>Hymenoptera</taxon>
        <taxon>Apocrita</taxon>
        <taxon>Aculeata</taxon>
        <taxon>Apoidea</taxon>
        <taxon>Anthophila</taxon>
        <taxon>Apidae</taxon>
        <taxon>Heterotrigona</taxon>
    </lineage>
</organism>
<accession>A0A6V7HBV4</accession>